<evidence type="ECO:0000313" key="3">
    <source>
        <dbReference type="Proteomes" id="UP000015241"/>
    </source>
</evidence>
<dbReference type="HOGENOM" id="CLU_046576_1_0_1"/>
<dbReference type="InParanoid" id="S8EHS2"/>
<feature type="region of interest" description="Disordered" evidence="1">
    <location>
        <begin position="73"/>
        <end position="130"/>
    </location>
</feature>
<dbReference type="eggNOG" id="ENOG502S1K0">
    <property type="taxonomic scope" value="Eukaryota"/>
</dbReference>
<reference evidence="2 3" key="1">
    <citation type="journal article" date="2012" name="Science">
        <title>The Paleozoic origin of enzymatic lignin decomposition reconstructed from 31 fungal genomes.</title>
        <authorList>
            <person name="Floudas D."/>
            <person name="Binder M."/>
            <person name="Riley R."/>
            <person name="Barry K."/>
            <person name="Blanchette R.A."/>
            <person name="Henrissat B."/>
            <person name="Martinez A.T."/>
            <person name="Otillar R."/>
            <person name="Spatafora J.W."/>
            <person name="Yadav J.S."/>
            <person name="Aerts A."/>
            <person name="Benoit I."/>
            <person name="Boyd A."/>
            <person name="Carlson A."/>
            <person name="Copeland A."/>
            <person name="Coutinho P.M."/>
            <person name="de Vries R.P."/>
            <person name="Ferreira P."/>
            <person name="Findley K."/>
            <person name="Foster B."/>
            <person name="Gaskell J."/>
            <person name="Glotzer D."/>
            <person name="Gorecki P."/>
            <person name="Heitman J."/>
            <person name="Hesse C."/>
            <person name="Hori C."/>
            <person name="Igarashi K."/>
            <person name="Jurgens J.A."/>
            <person name="Kallen N."/>
            <person name="Kersten P."/>
            <person name="Kohler A."/>
            <person name="Kuees U."/>
            <person name="Kumar T.K.A."/>
            <person name="Kuo A."/>
            <person name="LaButti K."/>
            <person name="Larrondo L.F."/>
            <person name="Lindquist E."/>
            <person name="Ling A."/>
            <person name="Lombard V."/>
            <person name="Lucas S."/>
            <person name="Lundell T."/>
            <person name="Martin R."/>
            <person name="McLaughlin D.J."/>
            <person name="Morgenstern I."/>
            <person name="Morin E."/>
            <person name="Murat C."/>
            <person name="Nagy L.G."/>
            <person name="Nolan M."/>
            <person name="Ohm R.A."/>
            <person name="Patyshakuliyeva A."/>
            <person name="Rokas A."/>
            <person name="Ruiz-Duenas F.J."/>
            <person name="Sabat G."/>
            <person name="Salamov A."/>
            <person name="Samejima M."/>
            <person name="Schmutz J."/>
            <person name="Slot J.C."/>
            <person name="St John F."/>
            <person name="Stenlid J."/>
            <person name="Sun H."/>
            <person name="Sun S."/>
            <person name="Syed K."/>
            <person name="Tsang A."/>
            <person name="Wiebenga A."/>
            <person name="Young D."/>
            <person name="Pisabarro A."/>
            <person name="Eastwood D.C."/>
            <person name="Martin F."/>
            <person name="Cullen D."/>
            <person name="Grigoriev I.V."/>
            <person name="Hibbett D.S."/>
        </authorList>
    </citation>
    <scope>NUCLEOTIDE SEQUENCE</scope>
    <source>
        <strain evidence="3">FP-58527</strain>
    </source>
</reference>
<gene>
    <name evidence="2" type="ORF">FOMPIDRAFT_1028605</name>
</gene>
<protein>
    <submittedName>
        <fullName evidence="2">Uncharacterized protein</fullName>
    </submittedName>
</protein>
<accession>S8EHS2</accession>
<dbReference type="OrthoDB" id="514070at2759"/>
<proteinExistence type="predicted"/>
<evidence type="ECO:0000313" key="2">
    <source>
        <dbReference type="EMBL" id="EPT03758.1"/>
    </source>
</evidence>
<organism evidence="2 3">
    <name type="scientific">Fomitopsis schrenkii</name>
    <name type="common">Brown rot fungus</name>
    <dbReference type="NCBI Taxonomy" id="2126942"/>
    <lineage>
        <taxon>Eukaryota</taxon>
        <taxon>Fungi</taxon>
        <taxon>Dikarya</taxon>
        <taxon>Basidiomycota</taxon>
        <taxon>Agaricomycotina</taxon>
        <taxon>Agaricomycetes</taxon>
        <taxon>Polyporales</taxon>
        <taxon>Fomitopsis</taxon>
    </lineage>
</organism>
<name>S8EHS2_FOMSC</name>
<dbReference type="Proteomes" id="UP000015241">
    <property type="component" value="Unassembled WGS sequence"/>
</dbReference>
<feature type="compositionally biased region" description="Low complexity" evidence="1">
    <location>
        <begin position="73"/>
        <end position="105"/>
    </location>
</feature>
<dbReference type="AlphaFoldDB" id="S8EHS2"/>
<dbReference type="EMBL" id="KE504129">
    <property type="protein sequence ID" value="EPT03758.1"/>
    <property type="molecule type" value="Genomic_DNA"/>
</dbReference>
<evidence type="ECO:0000256" key="1">
    <source>
        <dbReference type="SAM" id="MobiDB-lite"/>
    </source>
</evidence>
<keyword evidence="3" id="KW-1185">Reference proteome</keyword>
<sequence length="390" mass="42155">MDRKLSLPEFLKLLTSNNVPASKAMGVAGKLYKTHQTPSQLGQLTDGKLKAAGVDDKEVRKLVLAAIRKSGYRSPAAGSSSRGAAQNTSTASAADPPTASTSAQAERPRKKRKRDDDLNEFLPDRPPDDGEFYGSLDFKEMLDEEALVKKSTVVNRAPIMMAWAFVVAERLGFQREEALSIASVYTEMNAITKGVSLGIYTKEKGKGAEAVQGGSQPYVDLMGRRPLYQTASGSWWALSSGTPVAPSSAFSYITRALRQTAPYVLGALRLLADSYTAAELNRVGFALYADFRPDVQGWGVRAEVRCATILGLRNKDVKKEVEEVPPANVQGVVKTEPVVDAELEGEGEVAKSGSEEPPNKKQHIAAIDEYEAALDDPFFDAAELDLAEIP</sequence>